<dbReference type="Proteomes" id="UP001303324">
    <property type="component" value="Chromosome"/>
</dbReference>
<keyword evidence="2" id="KW-1185">Reference proteome</keyword>
<dbReference type="EMBL" id="CP134494">
    <property type="protein sequence ID" value="WNF22774.1"/>
    <property type="molecule type" value="Genomic_DNA"/>
</dbReference>
<protein>
    <recommendedName>
        <fullName evidence="3">RNA polymerase sigma-70 region 4 domain-containing protein</fullName>
    </recommendedName>
</protein>
<proteinExistence type="predicted"/>
<accession>A0ABY9VFS0</accession>
<gene>
    <name evidence="1" type="ORF">RH061_21910</name>
</gene>
<name>A0ABY9VFS0_9BACI</name>
<evidence type="ECO:0000313" key="2">
    <source>
        <dbReference type="Proteomes" id="UP001303324"/>
    </source>
</evidence>
<sequence length="43" mass="5065">MSINNLTEEEKNVLLMLSYYDLPTDKELDAKLQTDSKRFSRLT</sequence>
<evidence type="ECO:0000313" key="1">
    <source>
        <dbReference type="EMBL" id="WNF22774.1"/>
    </source>
</evidence>
<organism evidence="1 2">
    <name type="scientific">Mesobacillus jeotgali</name>
    <dbReference type="NCBI Taxonomy" id="129985"/>
    <lineage>
        <taxon>Bacteria</taxon>
        <taxon>Bacillati</taxon>
        <taxon>Bacillota</taxon>
        <taxon>Bacilli</taxon>
        <taxon>Bacillales</taxon>
        <taxon>Bacillaceae</taxon>
        <taxon>Mesobacillus</taxon>
    </lineage>
</organism>
<evidence type="ECO:0008006" key="3">
    <source>
        <dbReference type="Google" id="ProtNLM"/>
    </source>
</evidence>
<dbReference type="RefSeq" id="WP_311072874.1">
    <property type="nucleotide sequence ID" value="NZ_CP134494.1"/>
</dbReference>
<reference evidence="1 2" key="1">
    <citation type="submission" date="2023-09" db="EMBL/GenBank/DDBJ databases">
        <title>Microbial mechanism of fulvic acid promoting antimony reduction mineralization in rice fields.</title>
        <authorList>
            <person name="Chen G."/>
            <person name="Lan J."/>
        </authorList>
    </citation>
    <scope>NUCLEOTIDE SEQUENCE [LARGE SCALE GENOMIC DNA]</scope>
    <source>
        <strain evidence="1 2">PS1</strain>
    </source>
</reference>